<dbReference type="GO" id="GO:0005179">
    <property type="term" value="F:hormone activity"/>
    <property type="evidence" value="ECO:0007669"/>
    <property type="project" value="UniProtKB-KW"/>
</dbReference>
<keyword evidence="5" id="KW-0372">Hormone</keyword>
<accession>B3FKD7</accession>
<evidence type="ECO:0000256" key="2">
    <source>
        <dbReference type="ARBA" id="ARBA00008022"/>
    </source>
</evidence>
<dbReference type="AlphaFoldDB" id="B3FKD7"/>
<evidence type="ECO:0000256" key="3">
    <source>
        <dbReference type="ARBA" id="ARBA00022525"/>
    </source>
</evidence>
<comment type="subcellular location">
    <subcellularLocation>
        <location evidence="1">Secreted</location>
    </subcellularLocation>
</comment>
<evidence type="ECO:0000313" key="9">
    <source>
        <dbReference type="EMBL" id="ABY84839.1"/>
    </source>
</evidence>
<name>B3FKD7_NOTAN</name>
<organism evidence="9">
    <name type="scientific">Notothenia angustata</name>
    <name type="common">Rockcod</name>
    <dbReference type="NCBI Taxonomy" id="8210"/>
    <lineage>
        <taxon>Eukaryota</taxon>
        <taxon>Metazoa</taxon>
        <taxon>Chordata</taxon>
        <taxon>Craniata</taxon>
        <taxon>Vertebrata</taxon>
        <taxon>Euteleostomi</taxon>
        <taxon>Actinopterygii</taxon>
        <taxon>Neopterygii</taxon>
        <taxon>Teleostei</taxon>
        <taxon>Neoteleostei</taxon>
        <taxon>Acanthomorphata</taxon>
        <taxon>Eupercaria</taxon>
        <taxon>Perciformes</taxon>
        <taxon>Notothenioidei</taxon>
        <taxon>Nototheniidae</taxon>
        <taxon>Notothenia</taxon>
    </lineage>
</organism>
<comment type="similarity">
    <text evidence="2">Belongs to the hepcidin family.</text>
</comment>
<reference evidence="9" key="1">
    <citation type="submission" date="2007-10" db="EMBL/GenBank/DDBJ databases">
        <title>Evolution of hepcidin genes in Antarctic notothenioids and eelpouts.</title>
        <authorList>
            <person name="Xu Q."/>
            <person name="Cheng C.-H.C."/>
            <person name="Hu P."/>
            <person name="Chen L."/>
        </authorList>
    </citation>
    <scope>NUCLEOTIDE SEQUENCE</scope>
    <source>
        <strain evidence="9">Na_g4cysHep_b</strain>
    </source>
</reference>
<dbReference type="Pfam" id="PF06446">
    <property type="entry name" value="Hepcidin"/>
    <property type="match status" value="1"/>
</dbReference>
<proteinExistence type="inferred from homology"/>
<dbReference type="EMBL" id="EU221605">
    <property type="protein sequence ID" value="ABY84839.1"/>
    <property type="molecule type" value="Genomic_DNA"/>
</dbReference>
<dbReference type="GO" id="GO:0005576">
    <property type="term" value="C:extracellular region"/>
    <property type="evidence" value="ECO:0007669"/>
    <property type="project" value="UniProtKB-SubCell"/>
</dbReference>
<keyword evidence="6" id="KW-0044">Antibiotic</keyword>
<evidence type="ECO:0000256" key="1">
    <source>
        <dbReference type="ARBA" id="ARBA00004613"/>
    </source>
</evidence>
<evidence type="ECO:0000256" key="8">
    <source>
        <dbReference type="SAM" id="SignalP"/>
    </source>
</evidence>
<sequence length="89" mass="9975">MKTFWFAVAVAVVLTSICIQESSAVPGPEVQELEELEEPMSIESLVSDQEEPSEDSWKMPSSIREKRGIKCRFRCSHGVCGLSCKKRRG</sequence>
<protein>
    <submittedName>
        <fullName evidence="9">Hepcidin</fullName>
    </submittedName>
</protein>
<evidence type="ECO:0000256" key="4">
    <source>
        <dbReference type="ARBA" id="ARBA00022529"/>
    </source>
</evidence>
<dbReference type="GO" id="GO:0042742">
    <property type="term" value="P:defense response to bacterium"/>
    <property type="evidence" value="ECO:0007669"/>
    <property type="project" value="UniProtKB-KW"/>
</dbReference>
<feature type="chain" id="PRO_5002786457" evidence="8">
    <location>
        <begin position="25"/>
        <end position="89"/>
    </location>
</feature>
<dbReference type="InterPro" id="IPR010500">
    <property type="entry name" value="Hepcidin"/>
</dbReference>
<feature type="signal peptide" evidence="8">
    <location>
        <begin position="1"/>
        <end position="24"/>
    </location>
</feature>
<keyword evidence="7" id="KW-1015">Disulfide bond</keyword>
<keyword evidence="3" id="KW-0964">Secreted</keyword>
<evidence type="ECO:0000256" key="7">
    <source>
        <dbReference type="ARBA" id="ARBA00023157"/>
    </source>
</evidence>
<keyword evidence="8" id="KW-0732">Signal</keyword>
<dbReference type="GO" id="GO:0006879">
    <property type="term" value="P:intracellular iron ion homeostasis"/>
    <property type="evidence" value="ECO:0007669"/>
    <property type="project" value="InterPro"/>
</dbReference>
<keyword evidence="4" id="KW-0929">Antimicrobial</keyword>
<evidence type="ECO:0000256" key="5">
    <source>
        <dbReference type="ARBA" id="ARBA00022702"/>
    </source>
</evidence>
<evidence type="ECO:0000256" key="6">
    <source>
        <dbReference type="ARBA" id="ARBA00023022"/>
    </source>
</evidence>